<dbReference type="Gene3D" id="1.20.200.10">
    <property type="entry name" value="Fumarase/aspartase (Central domain)"/>
    <property type="match status" value="1"/>
</dbReference>
<dbReference type="GO" id="GO:0044208">
    <property type="term" value="P:'de novo' AMP biosynthetic process"/>
    <property type="evidence" value="ECO:0007669"/>
    <property type="project" value="TreeGrafter"/>
</dbReference>
<dbReference type="PRINTS" id="PR00145">
    <property type="entry name" value="ARGSUCLYASE"/>
</dbReference>
<dbReference type="InterPro" id="IPR022761">
    <property type="entry name" value="Fumarate_lyase_N"/>
</dbReference>
<dbReference type="SMART" id="SM00998">
    <property type="entry name" value="ADSL_C"/>
    <property type="match status" value="1"/>
</dbReference>
<comment type="pathway">
    <text evidence="4">Purine metabolism; IMP biosynthesis via de novo pathway; 5-amino-1-(5-phospho-D-ribosyl)imidazole-4-carboxamide from 5-amino-1-(5-phospho-D-ribosyl)imidazole-4-carboxylate: step 2/2.</text>
</comment>
<dbReference type="GO" id="GO:0070626">
    <property type="term" value="F:(S)-2-(5-amino-1-(5-phospho-D-ribosyl)imidazole-4-carboxamido) succinate lyase (fumarate-forming) activity"/>
    <property type="evidence" value="ECO:0007669"/>
    <property type="project" value="TreeGrafter"/>
</dbReference>
<dbReference type="PRINTS" id="PR00149">
    <property type="entry name" value="FUMRATELYASE"/>
</dbReference>
<dbReference type="EMBL" id="JANGAB010000006">
    <property type="protein sequence ID" value="MCQ4950084.1"/>
    <property type="molecule type" value="Genomic_DNA"/>
</dbReference>
<dbReference type="PANTHER" id="PTHR43172">
    <property type="entry name" value="ADENYLOSUCCINATE LYASE"/>
    <property type="match status" value="1"/>
</dbReference>
<comment type="pathway">
    <text evidence="4">Purine metabolism; AMP biosynthesis via de novo pathway; AMP from IMP: step 2/2.</text>
</comment>
<dbReference type="GO" id="GO:0008652">
    <property type="term" value="P:amino acid biosynthetic process"/>
    <property type="evidence" value="ECO:0007669"/>
    <property type="project" value="UniProtKB-KW"/>
</dbReference>
<organism evidence="6 7">
    <name type="scientific">Bittarella massiliensis</name>
    <name type="common">ex Durand et al. 2017</name>
    <dbReference type="NCBI Taxonomy" id="1720313"/>
    <lineage>
        <taxon>Bacteria</taxon>
        <taxon>Bacillati</taxon>
        <taxon>Bacillota</taxon>
        <taxon>Clostridia</taxon>
        <taxon>Eubacteriales</taxon>
        <taxon>Oscillospiraceae</taxon>
        <taxon>Bittarella (ex Durand et al. 2017)</taxon>
    </lineage>
</organism>
<dbReference type="PANTHER" id="PTHR43172:SF1">
    <property type="entry name" value="ADENYLOSUCCINATE LYASE"/>
    <property type="match status" value="1"/>
</dbReference>
<dbReference type="Gene3D" id="1.10.275.60">
    <property type="match status" value="1"/>
</dbReference>
<evidence type="ECO:0000256" key="3">
    <source>
        <dbReference type="NCBIfam" id="TIGR00928"/>
    </source>
</evidence>
<dbReference type="InterPro" id="IPR020557">
    <property type="entry name" value="Fumarate_lyase_CS"/>
</dbReference>
<dbReference type="SUPFAM" id="SSF48557">
    <property type="entry name" value="L-aspartase-like"/>
    <property type="match status" value="1"/>
</dbReference>
<dbReference type="Pfam" id="PF10397">
    <property type="entry name" value="ADSL_C"/>
    <property type="match status" value="1"/>
</dbReference>
<dbReference type="AlphaFoldDB" id="A0AAW5KGG5"/>
<dbReference type="GO" id="GO:0004018">
    <property type="term" value="F:N6-(1,2-dicarboxyethyl)AMP AMP-lyase (fumarate-forming) activity"/>
    <property type="evidence" value="ECO:0007669"/>
    <property type="project" value="UniProtKB-UniRule"/>
</dbReference>
<protein>
    <recommendedName>
        <fullName evidence="3 4">Adenylosuccinate lyase</fullName>
        <shortName evidence="4">ASL</shortName>
        <ecNumber evidence="3 4">4.3.2.2</ecNumber>
    </recommendedName>
    <alternativeName>
        <fullName evidence="4">Adenylosuccinase</fullName>
    </alternativeName>
</protein>
<dbReference type="GO" id="GO:0005829">
    <property type="term" value="C:cytosol"/>
    <property type="evidence" value="ECO:0007669"/>
    <property type="project" value="TreeGrafter"/>
</dbReference>
<dbReference type="EC" id="4.3.2.2" evidence="3 4"/>
<comment type="catalytic activity">
    <reaction evidence="4">
        <text>N(6)-(1,2-dicarboxyethyl)-AMP = fumarate + AMP</text>
        <dbReference type="Rhea" id="RHEA:16853"/>
        <dbReference type="ChEBI" id="CHEBI:29806"/>
        <dbReference type="ChEBI" id="CHEBI:57567"/>
        <dbReference type="ChEBI" id="CHEBI:456215"/>
        <dbReference type="EC" id="4.3.2.2"/>
    </reaction>
</comment>
<dbReference type="Pfam" id="PF00206">
    <property type="entry name" value="Lyase_1"/>
    <property type="match status" value="1"/>
</dbReference>
<keyword evidence="1" id="KW-0028">Amino-acid biosynthesis</keyword>
<gene>
    <name evidence="6" type="primary">purB</name>
    <name evidence="6" type="ORF">NE646_10465</name>
</gene>
<sequence length="477" mass="52697">MEHGSYESELATRYASREMCRLFSQAHRVRTWRALWIALAKAERELGLPITAEQIEELERQADSIDFAAAARREEVCRHEVMAHIYAYGLACPKARGILHLGATSCFVLDNGDLLTMREGLALLRRKLLNVLALLGDFADRHQSLPCLGYTHLQPAQLTTLGKRATLWLADFLADWRELDRQLTALPFRGAKGATGTQESFLALFDGDAAKVDALEEKLAAAFGFAEPLSVCGQTYSRKVDFQVAAVLAGLCQSAYKFAGDLRVLQSVHEVEEPFGQSQVGSSAMPYKRNPMKCERVCALARYGMAALQNPLFTAASQYFERTLDDSANKRLAMAGLFLTCDGILELLLDICAGLTVYPKVIARRVEEELPFLASEEILMRAVKAGGDRQALHERLRRHSMAAGRRVKEEGLPGDLLERVAADPAFGMDLAQLKALLDPAAFTGLAARQTCRFLQRELAPLLAQHADLLGMHAHLNV</sequence>
<evidence type="ECO:0000313" key="7">
    <source>
        <dbReference type="Proteomes" id="UP001205063"/>
    </source>
</evidence>
<feature type="domain" description="Adenylosuccinate lyase C-terminal" evidence="5">
    <location>
        <begin position="370"/>
        <end position="454"/>
    </location>
</feature>
<dbReference type="InterPro" id="IPR019468">
    <property type="entry name" value="AdenyloSucc_lyase_C"/>
</dbReference>
<dbReference type="InterPro" id="IPR000362">
    <property type="entry name" value="Fumarate_lyase_fam"/>
</dbReference>
<evidence type="ECO:0000259" key="5">
    <source>
        <dbReference type="SMART" id="SM00998"/>
    </source>
</evidence>
<evidence type="ECO:0000256" key="1">
    <source>
        <dbReference type="ARBA" id="ARBA00022605"/>
    </source>
</evidence>
<dbReference type="Gene3D" id="1.10.40.30">
    <property type="entry name" value="Fumarase/aspartase (C-terminal domain)"/>
    <property type="match status" value="1"/>
</dbReference>
<dbReference type="PROSITE" id="PS00163">
    <property type="entry name" value="FUMARATE_LYASES"/>
    <property type="match status" value="1"/>
</dbReference>
<keyword evidence="4" id="KW-0658">Purine biosynthesis</keyword>
<comment type="caution">
    <text evidence="6">The sequence shown here is derived from an EMBL/GenBank/DDBJ whole genome shotgun (WGS) entry which is preliminary data.</text>
</comment>
<comment type="similarity">
    <text evidence="4">Belongs to the lyase 1 family. Adenylosuccinate lyase subfamily.</text>
</comment>
<name>A0AAW5KGG5_9FIRM</name>
<evidence type="ECO:0000256" key="4">
    <source>
        <dbReference type="RuleBase" id="RU361172"/>
    </source>
</evidence>
<dbReference type="RefSeq" id="WP_256136444.1">
    <property type="nucleotide sequence ID" value="NZ_JANGAB010000006.1"/>
</dbReference>
<accession>A0AAW5KGG5</accession>
<dbReference type="Proteomes" id="UP001205063">
    <property type="component" value="Unassembled WGS sequence"/>
</dbReference>
<dbReference type="InterPro" id="IPR008948">
    <property type="entry name" value="L-Aspartase-like"/>
</dbReference>
<dbReference type="InterPro" id="IPR004769">
    <property type="entry name" value="Pur_lyase"/>
</dbReference>
<comment type="catalytic activity">
    <reaction evidence="4">
        <text>(2S)-2-[5-amino-1-(5-phospho-beta-D-ribosyl)imidazole-4-carboxamido]succinate = 5-amino-1-(5-phospho-beta-D-ribosyl)imidazole-4-carboxamide + fumarate</text>
        <dbReference type="Rhea" id="RHEA:23920"/>
        <dbReference type="ChEBI" id="CHEBI:29806"/>
        <dbReference type="ChEBI" id="CHEBI:58443"/>
        <dbReference type="ChEBI" id="CHEBI:58475"/>
        <dbReference type="EC" id="4.3.2.2"/>
    </reaction>
</comment>
<dbReference type="NCBIfam" id="TIGR00928">
    <property type="entry name" value="purB"/>
    <property type="match status" value="1"/>
</dbReference>
<proteinExistence type="inferred from homology"/>
<dbReference type="CDD" id="cd03302">
    <property type="entry name" value="Adenylsuccinate_lyase_2"/>
    <property type="match status" value="1"/>
</dbReference>
<keyword evidence="2 4" id="KW-0456">Lyase</keyword>
<reference evidence="6" key="1">
    <citation type="submission" date="2022-06" db="EMBL/GenBank/DDBJ databases">
        <title>Isolation of gut microbiota from human fecal samples.</title>
        <authorList>
            <person name="Pamer E.G."/>
            <person name="Barat B."/>
            <person name="Waligurski E."/>
            <person name="Medina S."/>
            <person name="Paddock L."/>
            <person name="Mostad J."/>
        </authorList>
    </citation>
    <scope>NUCLEOTIDE SEQUENCE</scope>
    <source>
        <strain evidence="6">DFI.7.96</strain>
    </source>
</reference>
<evidence type="ECO:0000313" key="6">
    <source>
        <dbReference type="EMBL" id="MCQ4950084.1"/>
    </source>
</evidence>
<evidence type="ECO:0000256" key="2">
    <source>
        <dbReference type="ARBA" id="ARBA00023239"/>
    </source>
</evidence>